<protein>
    <submittedName>
        <fullName evidence="2">Uncharacterized protein</fullName>
    </submittedName>
</protein>
<dbReference type="Gramene" id="FCD_00006290-RA">
    <property type="protein sequence ID" value="FCD_00006290-RA:cds"/>
    <property type="gene ID" value="FCD_00006290"/>
</dbReference>
<organism evidence="2 3">
    <name type="scientific">Ficus carica</name>
    <name type="common">Common fig</name>
    <dbReference type="NCBI Taxonomy" id="3494"/>
    <lineage>
        <taxon>Eukaryota</taxon>
        <taxon>Viridiplantae</taxon>
        <taxon>Streptophyta</taxon>
        <taxon>Embryophyta</taxon>
        <taxon>Tracheophyta</taxon>
        <taxon>Spermatophyta</taxon>
        <taxon>Magnoliopsida</taxon>
        <taxon>eudicotyledons</taxon>
        <taxon>Gunneridae</taxon>
        <taxon>Pentapetalae</taxon>
        <taxon>rosids</taxon>
        <taxon>fabids</taxon>
        <taxon>Rosales</taxon>
        <taxon>Moraceae</taxon>
        <taxon>Ficeae</taxon>
        <taxon>Ficus</taxon>
    </lineage>
</organism>
<evidence type="ECO:0000256" key="1">
    <source>
        <dbReference type="SAM" id="MobiDB-lite"/>
    </source>
</evidence>
<reference evidence="2" key="1">
    <citation type="submission" date="2023-07" db="EMBL/GenBank/DDBJ databases">
        <title>draft genome sequence of fig (Ficus carica).</title>
        <authorList>
            <person name="Takahashi T."/>
            <person name="Nishimura K."/>
        </authorList>
    </citation>
    <scope>NUCLEOTIDE SEQUENCE</scope>
</reference>
<feature type="region of interest" description="Disordered" evidence="1">
    <location>
        <begin position="14"/>
        <end position="37"/>
    </location>
</feature>
<name>A0AA87ZD13_FICCA</name>
<comment type="caution">
    <text evidence="2">The sequence shown here is derived from an EMBL/GenBank/DDBJ whole genome shotgun (WGS) entry which is preliminary data.</text>
</comment>
<dbReference type="Proteomes" id="UP001187192">
    <property type="component" value="Unassembled WGS sequence"/>
</dbReference>
<dbReference type="AlphaFoldDB" id="A0AA87ZD13"/>
<gene>
    <name evidence="2" type="ORF">TIFTF001_002744</name>
</gene>
<accession>A0AA87ZD13</accession>
<proteinExistence type="predicted"/>
<dbReference type="EMBL" id="BTGU01000002">
    <property type="protein sequence ID" value="GMN30275.1"/>
    <property type="molecule type" value="Genomic_DNA"/>
</dbReference>
<evidence type="ECO:0000313" key="2">
    <source>
        <dbReference type="EMBL" id="GMN30275.1"/>
    </source>
</evidence>
<sequence length="61" mass="7713">MIPMVVYLGKDFHHARHRRHRHHHHRERPNNIPKHHRLRHQLRPPYQKPRSLVPFFRGWPL</sequence>
<evidence type="ECO:0000313" key="3">
    <source>
        <dbReference type="Proteomes" id="UP001187192"/>
    </source>
</evidence>
<keyword evidence="3" id="KW-1185">Reference proteome</keyword>